<dbReference type="GO" id="GO:0016887">
    <property type="term" value="F:ATP hydrolysis activity"/>
    <property type="evidence" value="ECO:0007669"/>
    <property type="project" value="InterPro"/>
</dbReference>
<evidence type="ECO:0000259" key="11">
    <source>
        <dbReference type="PROSITE" id="PS50929"/>
    </source>
</evidence>
<dbReference type="PROSITE" id="PS50929">
    <property type="entry name" value="ABC_TM1F"/>
    <property type="match status" value="1"/>
</dbReference>
<evidence type="ECO:0000259" key="10">
    <source>
        <dbReference type="PROSITE" id="PS50893"/>
    </source>
</evidence>
<dbReference type="InterPro" id="IPR011527">
    <property type="entry name" value="ABC1_TM_dom"/>
</dbReference>
<dbReference type="SUPFAM" id="SSF52540">
    <property type="entry name" value="P-loop containing nucleoside triphosphate hydrolases"/>
    <property type="match status" value="1"/>
</dbReference>
<dbReference type="EMBL" id="RQZG01000004">
    <property type="protein sequence ID" value="RRD06005.1"/>
    <property type="molecule type" value="Genomic_DNA"/>
</dbReference>
<keyword evidence="6 12" id="KW-0067">ATP-binding</keyword>
<keyword evidence="4 9" id="KW-0812">Transmembrane</keyword>
<sequence>MNPPRFPELLRWLTGITRPVHAPLAVSTLFRFLNLGLELVLFGLAGWGVAAFASGTSVTGVVGWIVVVALAKAAAYYAEQFTGHYVAFKALELLRGHAFATLWPKAPAVVLRNRSGDLLPTLTRDVDRIEVVYAHTFAPVVSAVVVPTTALLVTGATVGWDIVAIPALCLALALLVVPFLGLGRSLGSTAENLRLRGDLAAHVTDSVFGSDEVVSYRLAPQRLREMDDLGAAIGRASMPPLAFRGLRRAANVVLTLATVTAVIVVGLNTGHDPLLVAGLATASLRLFEGPRGVEDAVGYLDHSLSAARRLWLLCHAPETVHDGERLLEVTHSPGIEWRDVSYSYPGSNPENPALSGVSFHAAPGRRTVLVGRSGSGKSTAVQLLLRYDDPTTGEILIDGVPVGEYTLDSLRRTVVLVTQRAQVIDSTIADNLRLGAPEATDEQLWAALETAELSTEVMAMPQGLATRTGRDGTELSGGQLQRLGLARALLVNPRVLVLDEFTANLDAALETRIRENLERHHPGLTIIEVTHRLDHLGTADQVLTFDRGRLVTAPADRAG</sequence>
<feature type="transmembrane region" description="Helical" evidence="9">
    <location>
        <begin position="162"/>
        <end position="182"/>
    </location>
</feature>
<dbReference type="FunFam" id="3.40.50.300:FF:000854">
    <property type="entry name" value="Multidrug ABC transporter ATP-binding protein"/>
    <property type="match status" value="1"/>
</dbReference>
<keyword evidence="2" id="KW-0813">Transport</keyword>
<feature type="domain" description="ABC transmembrane type-1" evidence="11">
    <location>
        <begin position="25"/>
        <end position="266"/>
    </location>
</feature>
<reference evidence="12 13" key="1">
    <citation type="submission" date="2018-11" db="EMBL/GenBank/DDBJ databases">
        <title>Genomes From Bacteria Associated with the Canine Oral Cavity: a Test Case for Automated Genome-Based Taxonomic Assignment.</title>
        <authorList>
            <person name="Coil D.A."/>
            <person name="Jospin G."/>
            <person name="Darling A.E."/>
            <person name="Wallis C."/>
            <person name="Davis I.J."/>
            <person name="Harris S."/>
            <person name="Eisen J.A."/>
            <person name="Holcombe L.J."/>
            <person name="O'Flynn C."/>
        </authorList>
    </citation>
    <scope>NUCLEOTIDE SEQUENCE [LARGE SCALE GENOMIC DNA]</scope>
    <source>
        <strain evidence="12 13">OH887_COT-365</strain>
    </source>
</reference>
<keyword evidence="8 9" id="KW-0472">Membrane</keyword>
<evidence type="ECO:0000256" key="7">
    <source>
        <dbReference type="ARBA" id="ARBA00022989"/>
    </source>
</evidence>
<evidence type="ECO:0000256" key="1">
    <source>
        <dbReference type="ARBA" id="ARBA00004651"/>
    </source>
</evidence>
<name>A0A3P1T9Z4_9ACTN</name>
<evidence type="ECO:0000256" key="3">
    <source>
        <dbReference type="ARBA" id="ARBA00022475"/>
    </source>
</evidence>
<evidence type="ECO:0000256" key="5">
    <source>
        <dbReference type="ARBA" id="ARBA00022741"/>
    </source>
</evidence>
<evidence type="ECO:0000256" key="6">
    <source>
        <dbReference type="ARBA" id="ARBA00022840"/>
    </source>
</evidence>
<dbReference type="GO" id="GO:0005886">
    <property type="term" value="C:plasma membrane"/>
    <property type="evidence" value="ECO:0007669"/>
    <property type="project" value="UniProtKB-SubCell"/>
</dbReference>
<evidence type="ECO:0000256" key="4">
    <source>
        <dbReference type="ARBA" id="ARBA00022692"/>
    </source>
</evidence>
<proteinExistence type="predicted"/>
<evidence type="ECO:0000313" key="12">
    <source>
        <dbReference type="EMBL" id="RRD06005.1"/>
    </source>
</evidence>
<dbReference type="Gene3D" id="3.40.50.300">
    <property type="entry name" value="P-loop containing nucleotide triphosphate hydrolases"/>
    <property type="match status" value="1"/>
</dbReference>
<dbReference type="InterPro" id="IPR039421">
    <property type="entry name" value="Type_1_exporter"/>
</dbReference>
<evidence type="ECO:0000256" key="8">
    <source>
        <dbReference type="ARBA" id="ARBA00023136"/>
    </source>
</evidence>
<dbReference type="Pfam" id="PF00664">
    <property type="entry name" value="ABC_membrane"/>
    <property type="match status" value="1"/>
</dbReference>
<feature type="transmembrane region" description="Helical" evidence="9">
    <location>
        <begin position="249"/>
        <end position="267"/>
    </location>
</feature>
<keyword evidence="7 9" id="KW-1133">Transmembrane helix</keyword>
<keyword evidence="3" id="KW-1003">Cell membrane</keyword>
<protein>
    <submittedName>
        <fullName evidence="12">ABC transporter ATP-binding protein</fullName>
    </submittedName>
</protein>
<comment type="caution">
    <text evidence="12">The sequence shown here is derived from an EMBL/GenBank/DDBJ whole genome shotgun (WGS) entry which is preliminary data.</text>
</comment>
<dbReference type="InterPro" id="IPR027417">
    <property type="entry name" value="P-loop_NTPase"/>
</dbReference>
<evidence type="ECO:0000256" key="2">
    <source>
        <dbReference type="ARBA" id="ARBA00022448"/>
    </source>
</evidence>
<organism evidence="12 13">
    <name type="scientific">Arachnia propionica</name>
    <dbReference type="NCBI Taxonomy" id="1750"/>
    <lineage>
        <taxon>Bacteria</taxon>
        <taxon>Bacillati</taxon>
        <taxon>Actinomycetota</taxon>
        <taxon>Actinomycetes</taxon>
        <taxon>Propionibacteriales</taxon>
        <taxon>Propionibacteriaceae</taxon>
        <taxon>Arachnia</taxon>
    </lineage>
</organism>
<keyword evidence="5" id="KW-0547">Nucleotide-binding</keyword>
<dbReference type="Proteomes" id="UP000280819">
    <property type="component" value="Unassembled WGS sequence"/>
</dbReference>
<dbReference type="Pfam" id="PF00005">
    <property type="entry name" value="ABC_tran"/>
    <property type="match status" value="1"/>
</dbReference>
<dbReference type="PROSITE" id="PS50893">
    <property type="entry name" value="ABC_TRANSPORTER_2"/>
    <property type="match status" value="1"/>
</dbReference>
<gene>
    <name evidence="12" type="ORF">EII34_04800</name>
</gene>
<dbReference type="InterPro" id="IPR036640">
    <property type="entry name" value="ABC1_TM_sf"/>
</dbReference>
<dbReference type="InterPro" id="IPR017871">
    <property type="entry name" value="ABC_transporter-like_CS"/>
</dbReference>
<evidence type="ECO:0000256" key="9">
    <source>
        <dbReference type="SAM" id="Phobius"/>
    </source>
</evidence>
<feature type="transmembrane region" description="Helical" evidence="9">
    <location>
        <begin position="132"/>
        <end position="156"/>
    </location>
</feature>
<dbReference type="SUPFAM" id="SSF90123">
    <property type="entry name" value="ABC transporter transmembrane region"/>
    <property type="match status" value="1"/>
</dbReference>
<dbReference type="Gene3D" id="1.20.1560.10">
    <property type="entry name" value="ABC transporter type 1, transmembrane domain"/>
    <property type="match status" value="1"/>
</dbReference>
<dbReference type="PROSITE" id="PS00211">
    <property type="entry name" value="ABC_TRANSPORTER_1"/>
    <property type="match status" value="1"/>
</dbReference>
<accession>A0A3P1T9Z4</accession>
<evidence type="ECO:0000313" key="13">
    <source>
        <dbReference type="Proteomes" id="UP000280819"/>
    </source>
</evidence>
<dbReference type="PANTHER" id="PTHR24221">
    <property type="entry name" value="ATP-BINDING CASSETTE SUB-FAMILY B"/>
    <property type="match status" value="1"/>
</dbReference>
<comment type="subcellular location">
    <subcellularLocation>
        <location evidence="1">Cell membrane</location>
        <topology evidence="1">Multi-pass membrane protein</topology>
    </subcellularLocation>
</comment>
<dbReference type="SMART" id="SM00382">
    <property type="entry name" value="AAA"/>
    <property type="match status" value="1"/>
</dbReference>
<dbReference type="InterPro" id="IPR003439">
    <property type="entry name" value="ABC_transporter-like_ATP-bd"/>
</dbReference>
<dbReference type="AlphaFoldDB" id="A0A3P1T9Z4"/>
<dbReference type="OrthoDB" id="9762778at2"/>
<feature type="transmembrane region" description="Helical" evidence="9">
    <location>
        <begin position="39"/>
        <end position="71"/>
    </location>
</feature>
<dbReference type="PANTHER" id="PTHR24221:SF653">
    <property type="entry name" value="TRANSPORT ATP-BINDING PROTEIN CYDC"/>
    <property type="match status" value="1"/>
</dbReference>
<dbReference type="InterPro" id="IPR003593">
    <property type="entry name" value="AAA+_ATPase"/>
</dbReference>
<feature type="domain" description="ABC transporter" evidence="10">
    <location>
        <begin position="335"/>
        <end position="558"/>
    </location>
</feature>
<dbReference type="GO" id="GO:0005524">
    <property type="term" value="F:ATP binding"/>
    <property type="evidence" value="ECO:0007669"/>
    <property type="project" value="UniProtKB-KW"/>
</dbReference>
<dbReference type="GO" id="GO:0140359">
    <property type="term" value="F:ABC-type transporter activity"/>
    <property type="evidence" value="ECO:0007669"/>
    <property type="project" value="InterPro"/>
</dbReference>
<dbReference type="GO" id="GO:0034040">
    <property type="term" value="F:ATPase-coupled lipid transmembrane transporter activity"/>
    <property type="evidence" value="ECO:0007669"/>
    <property type="project" value="TreeGrafter"/>
</dbReference>